<feature type="coiled-coil region" evidence="1">
    <location>
        <begin position="626"/>
        <end position="660"/>
    </location>
</feature>
<feature type="coiled-coil region" evidence="1">
    <location>
        <begin position="191"/>
        <end position="263"/>
    </location>
</feature>
<proteinExistence type="predicted"/>
<reference evidence="2" key="1">
    <citation type="journal article" date="2021" name="Proc. Natl. Acad. Sci. U.S.A.">
        <title>A Catalog of Tens of Thousands of Viruses from Human Metagenomes Reveals Hidden Associations with Chronic Diseases.</title>
        <authorList>
            <person name="Tisza M.J."/>
            <person name="Buck C.B."/>
        </authorList>
    </citation>
    <scope>NUCLEOTIDE SEQUENCE</scope>
    <source>
        <strain evidence="2">CtyvQ1</strain>
    </source>
</reference>
<dbReference type="EMBL" id="BK015776">
    <property type="protein sequence ID" value="DAE24476.1"/>
    <property type="molecule type" value="Genomic_DNA"/>
</dbReference>
<keyword evidence="1" id="KW-0175">Coiled coil</keyword>
<protein>
    <submittedName>
        <fullName evidence="2">Chromosome segregation ATPase</fullName>
    </submittedName>
</protein>
<name>A0A8S5R0M9_9CAUD</name>
<evidence type="ECO:0000313" key="2">
    <source>
        <dbReference type="EMBL" id="DAE24476.1"/>
    </source>
</evidence>
<organism evidence="2">
    <name type="scientific">Siphoviridae sp. ctyvQ1</name>
    <dbReference type="NCBI Taxonomy" id="2826525"/>
    <lineage>
        <taxon>Viruses</taxon>
        <taxon>Duplodnaviria</taxon>
        <taxon>Heunggongvirae</taxon>
        <taxon>Uroviricota</taxon>
        <taxon>Caudoviricetes</taxon>
    </lineage>
</organism>
<accession>A0A8S5R0M9</accession>
<dbReference type="PANTHER" id="PTHR23159">
    <property type="entry name" value="CENTROSOMAL PROTEIN 2"/>
    <property type="match status" value="1"/>
</dbReference>
<evidence type="ECO:0000256" key="1">
    <source>
        <dbReference type="SAM" id="Coils"/>
    </source>
</evidence>
<dbReference type="PANTHER" id="PTHR23159:SF31">
    <property type="entry name" value="CENTROSOME-ASSOCIATED PROTEIN CEP250 ISOFORM X1"/>
    <property type="match status" value="1"/>
</dbReference>
<sequence>MEDYNKVLEATSVAENANGVAAEKMTVYNESLEAAQNRLTASVQQFAQDSNLDRTLALAYDGLSKVVEILNILLNKIPVLSPLIKALGVTLAAAFAGNVIKNITKSKGAIGELIKAFTNVKSVTQATVGVIPALKAVFAGLTGVISGTTTATAAFGAVMTALGGPVGVAITAIGTLIALLPTAIKLYNNFKNAKENALKQSSQELDEANQNLEETNGQIKDIQDKINEINSKDSMTLTDQAEKERLEEELETLKQIKQVQEDIAASKKSETLQDTKDVIREKYSEDEYGFDYYGALTSAPQTGDYQKDTYEAQTANIGELIANIKYLDEAKKNLTATDEDYQAKLTQVNQLEQENTKQLLSKKQELLEYKQQLVELGDTSSEEYQLVNDRINDITIALDPSKFPKIDLGEMIQTEGMENKIKMVVQSGSEAGKKVAEGYSNQLAQTIHDNPVSLEAWKEALNIPDGQKLGVDQLTQEILALFQEMYGGISEASETASQGFTDQHTALDAYQEAVQNVHDSTTDLTAAYQDMISKGYISESVVKKLTAAHPELTKELKLENGQYKINLQTLKDVYTAEVNKSIASLEAEKKQTQGTIKSIEQRILAYQHEAEILAQSSDDPSARAKMIGIQHSIDMANNQLERLKEDSAGVDEYIADLKQNAANWSPTKTSGSKSSGTSDADKAAKEFEDSIKDKVKNLKSIVELYSENANWDDPTVIKEFQGRYDKLLKEVIDDPKAREVLADMFNLDIKDMPVEQQIQELTTLWQKQAGTIQESYQKLLKNLAKEDLSSAKAVIEKYKDGIYGAWSSDEALNAAKADYQKFIDKITNDADYRAAMAEALNLGDISGEPVEKQIEAVTSALLKSTGTLEDAQQELTKTYIENKEKEIKAIRDAEEAEKNRYDNAIKAIEDLEDITEEMIEKSIDLIDKAGSFVFDLLGKISDKYDKQTDNLDKISDKLDEQKDAFEDKIDKQKELLKLQKQEADNADELADKNKAIADIDAQLMELQYDDSAEAQAKRLKLLDERAEKEKDLADWQKDNDYDAKIDALDKEKSEYEKTIEVEKKALEAQKETIEESQKSFEKTLSVIQNGFNGIIKILSSDTVKNLLTKALISYGGEDFENMLKQYNRIFGDGLDATVDNYLSKYKSAMSEFNFQPGQWLGDIKNWLKGKSNTQQNIIDSLDNASDAMSTLKDNLEAGAIDAKEAFNKVVDINKLKETLGNAKNAYGDFTSFVEKNASQIGKSMQGIGEEFAKVGSQLYSKASELIPQLATIAQKAVGTVGNSITQIAAKFGLTNLGGTATTAAAGTGTAGAGTAGTAAVATGGAGALGTLAIGGSVALGGYALIKRYKEYAKVWSDKDKSFGEKLSGTANALWEYGINPINIIKNAGKDIAGLLGKHHVGADYVKKQNPELDRILGLRDDETVSILKVGEAVVPTWANNASVNSSNNSYTGSPFGSAVDSAVKSAKASSKSFYSSGDSSINISIPISIQGDADASTVKALQKETNNIVNKVLKTINNQTKIGGYKNIKAATV</sequence>
<feature type="coiled-coil region" evidence="1">
    <location>
        <begin position="868"/>
        <end position="1083"/>
    </location>
</feature>